<dbReference type="Proteomes" id="UP000008142">
    <property type="component" value="Unassembled WGS sequence"/>
</dbReference>
<dbReference type="VEuPathDB" id="FungiDB:I7I53_10101"/>
<protein>
    <submittedName>
        <fullName evidence="1">Uncharacterized protein</fullName>
    </submittedName>
</protein>
<evidence type="ECO:0000313" key="1">
    <source>
        <dbReference type="EMBL" id="EGC43505.1"/>
    </source>
</evidence>
<sequence>MTFEAKLPLWFRLGFKKIRDKHGFKAALKDGLGSFISRVRVEDAKFWSSQETSERLLERKKGEAGSKDNYIVFKCHMILLTSSGQGFERKGLYLKLDSQASIPYSLLLKLMNEMEQIQWTGQEDQKKQNDLILRESRMTE</sequence>
<accession>F0UDC1</accession>
<dbReference type="HOGENOM" id="CLU_1834580_0_0_1"/>
<reference evidence="2" key="1">
    <citation type="submission" date="2008-07" db="EMBL/GenBank/DDBJ databases">
        <title>Annotation of Ajellomyces capsulatus strain H88.</title>
        <authorList>
            <person name="Champion M."/>
            <person name="Cuomo C."/>
            <person name="Ma L.-J."/>
            <person name="Henn M.R."/>
            <person name="Sil A."/>
            <person name="Goldman B."/>
            <person name="Young S.K."/>
            <person name="Kodira C.D."/>
            <person name="Zeng Q."/>
            <person name="Koehrsen M."/>
            <person name="Alvarado L."/>
            <person name="Berlin A."/>
            <person name="Borenstein D."/>
            <person name="Chen Z."/>
            <person name="Engels R."/>
            <person name="Freedman E."/>
            <person name="Gellesch M."/>
            <person name="Goldberg J."/>
            <person name="Griggs A."/>
            <person name="Gujja S."/>
            <person name="Heiman D."/>
            <person name="Hepburn T."/>
            <person name="Howarth C."/>
            <person name="Jen D."/>
            <person name="Larson L."/>
            <person name="Lewis B."/>
            <person name="Mehta T."/>
            <person name="Park D."/>
            <person name="Pearson M."/>
            <person name="Roberts A."/>
            <person name="Saif S."/>
            <person name="Shea T."/>
            <person name="Shenoy N."/>
            <person name="Sisk P."/>
            <person name="Stolte C."/>
            <person name="Sykes S."/>
            <person name="Walk T."/>
            <person name="White J."/>
            <person name="Yandava C."/>
            <person name="Klein B."/>
            <person name="McEwen J.G."/>
            <person name="Puccia R."/>
            <person name="Goldman G.H."/>
            <person name="Felipe M.S."/>
            <person name="Nino-Vega G."/>
            <person name="San-Blas G."/>
            <person name="Taylor J."/>
            <person name="Mendoza L."/>
            <person name="Galagan J."/>
            <person name="Nusbaum C."/>
            <person name="Birren B."/>
        </authorList>
    </citation>
    <scope>NUCLEOTIDE SEQUENCE [LARGE SCALE GENOMIC DNA]</scope>
    <source>
        <strain evidence="2">H88</strain>
    </source>
</reference>
<evidence type="ECO:0000313" key="2">
    <source>
        <dbReference type="Proteomes" id="UP000008142"/>
    </source>
</evidence>
<gene>
    <name evidence="1" type="ORF">HCEG_02720</name>
</gene>
<dbReference type="OrthoDB" id="10366391at2759"/>
<organism evidence="2">
    <name type="scientific">Ajellomyces capsulatus (strain H88)</name>
    <name type="common">Darling's disease fungus</name>
    <name type="synonym">Histoplasma capsulatum</name>
    <dbReference type="NCBI Taxonomy" id="544711"/>
    <lineage>
        <taxon>Eukaryota</taxon>
        <taxon>Fungi</taxon>
        <taxon>Dikarya</taxon>
        <taxon>Ascomycota</taxon>
        <taxon>Pezizomycotina</taxon>
        <taxon>Eurotiomycetes</taxon>
        <taxon>Eurotiomycetidae</taxon>
        <taxon>Onygenales</taxon>
        <taxon>Ajellomycetaceae</taxon>
        <taxon>Histoplasma</taxon>
    </lineage>
</organism>
<proteinExistence type="predicted"/>
<dbReference type="AlphaFoldDB" id="F0UDC1"/>
<name>F0UDC1_AJEC8</name>
<dbReference type="EMBL" id="DS990637">
    <property type="protein sequence ID" value="EGC43505.1"/>
    <property type="molecule type" value="Genomic_DNA"/>
</dbReference>